<gene>
    <name evidence="2" type="ORF">E2C01_010274</name>
</gene>
<organism evidence="2 3">
    <name type="scientific">Portunus trituberculatus</name>
    <name type="common">Swimming crab</name>
    <name type="synonym">Neptunus trituberculatus</name>
    <dbReference type="NCBI Taxonomy" id="210409"/>
    <lineage>
        <taxon>Eukaryota</taxon>
        <taxon>Metazoa</taxon>
        <taxon>Ecdysozoa</taxon>
        <taxon>Arthropoda</taxon>
        <taxon>Crustacea</taxon>
        <taxon>Multicrustacea</taxon>
        <taxon>Malacostraca</taxon>
        <taxon>Eumalacostraca</taxon>
        <taxon>Eucarida</taxon>
        <taxon>Decapoda</taxon>
        <taxon>Pleocyemata</taxon>
        <taxon>Brachyura</taxon>
        <taxon>Eubrachyura</taxon>
        <taxon>Portunoidea</taxon>
        <taxon>Portunidae</taxon>
        <taxon>Portuninae</taxon>
        <taxon>Portunus</taxon>
    </lineage>
</organism>
<evidence type="ECO:0000313" key="2">
    <source>
        <dbReference type="EMBL" id="MPC17418.1"/>
    </source>
</evidence>
<dbReference type="EMBL" id="VSRR010000587">
    <property type="protein sequence ID" value="MPC17418.1"/>
    <property type="molecule type" value="Genomic_DNA"/>
</dbReference>
<feature type="signal peptide" evidence="1">
    <location>
        <begin position="1"/>
        <end position="18"/>
    </location>
</feature>
<accession>A0A5B7D7Y2</accession>
<dbReference type="Proteomes" id="UP000324222">
    <property type="component" value="Unassembled WGS sequence"/>
</dbReference>
<name>A0A5B7D7Y2_PORTR</name>
<evidence type="ECO:0000313" key="3">
    <source>
        <dbReference type="Proteomes" id="UP000324222"/>
    </source>
</evidence>
<comment type="caution">
    <text evidence="2">The sequence shown here is derived from an EMBL/GenBank/DDBJ whole genome shotgun (WGS) entry which is preliminary data.</text>
</comment>
<protein>
    <recommendedName>
        <fullName evidence="4">Secreted protein</fullName>
    </recommendedName>
</protein>
<evidence type="ECO:0008006" key="4">
    <source>
        <dbReference type="Google" id="ProtNLM"/>
    </source>
</evidence>
<feature type="chain" id="PRO_5022848139" description="Secreted protein" evidence="1">
    <location>
        <begin position="19"/>
        <end position="126"/>
    </location>
</feature>
<evidence type="ECO:0000256" key="1">
    <source>
        <dbReference type="SAM" id="SignalP"/>
    </source>
</evidence>
<dbReference type="AlphaFoldDB" id="A0A5B7D7Y2"/>
<reference evidence="2 3" key="1">
    <citation type="submission" date="2019-05" db="EMBL/GenBank/DDBJ databases">
        <title>Another draft genome of Portunus trituberculatus and its Hox gene families provides insights of decapod evolution.</title>
        <authorList>
            <person name="Jeong J.-H."/>
            <person name="Song I."/>
            <person name="Kim S."/>
            <person name="Choi T."/>
            <person name="Kim D."/>
            <person name="Ryu S."/>
            <person name="Kim W."/>
        </authorList>
    </citation>
    <scope>NUCLEOTIDE SEQUENCE [LARGE SCALE GENOMIC DNA]</scope>
    <source>
        <tissue evidence="2">Muscle</tissue>
    </source>
</reference>
<keyword evidence="3" id="KW-1185">Reference proteome</keyword>
<keyword evidence="1" id="KW-0732">Signal</keyword>
<proteinExistence type="predicted"/>
<sequence length="126" mass="13790">MGWSACSMGCCASSMGWGGLWVPAPCSAPRIMREPSMRVTVPDTSPSSSSVHMVSRSSGWPVHVPQEIGRVAQRTAAIGDLRLIFPCCVVQLCQQQHQQALPQAWCLWGKRHRAEGMDEGLLRLES</sequence>